<proteinExistence type="inferred from homology"/>
<comment type="function">
    <text evidence="10">Reversible hydration of carbon dioxide.</text>
</comment>
<dbReference type="PROSITE" id="PS00705">
    <property type="entry name" value="PROK_CO2_ANHYDRASE_2"/>
    <property type="match status" value="1"/>
</dbReference>
<dbReference type="PANTHER" id="PTHR11002">
    <property type="entry name" value="CARBONIC ANHYDRASE"/>
    <property type="match status" value="1"/>
</dbReference>
<organism evidence="11 12">
    <name type="scientific">Blastopirellula retiformator</name>
    <dbReference type="NCBI Taxonomy" id="2527970"/>
    <lineage>
        <taxon>Bacteria</taxon>
        <taxon>Pseudomonadati</taxon>
        <taxon>Planctomycetota</taxon>
        <taxon>Planctomycetia</taxon>
        <taxon>Pirellulales</taxon>
        <taxon>Pirellulaceae</taxon>
        <taxon>Blastopirellula</taxon>
    </lineage>
</organism>
<reference evidence="11 12" key="1">
    <citation type="submission" date="2019-02" db="EMBL/GenBank/DDBJ databases">
        <title>Deep-cultivation of Planctomycetes and their phenomic and genomic characterization uncovers novel biology.</title>
        <authorList>
            <person name="Wiegand S."/>
            <person name="Jogler M."/>
            <person name="Boedeker C."/>
            <person name="Pinto D."/>
            <person name="Vollmers J."/>
            <person name="Rivas-Marin E."/>
            <person name="Kohn T."/>
            <person name="Peeters S.H."/>
            <person name="Heuer A."/>
            <person name="Rast P."/>
            <person name="Oberbeckmann S."/>
            <person name="Bunk B."/>
            <person name="Jeske O."/>
            <person name="Meyerdierks A."/>
            <person name="Storesund J.E."/>
            <person name="Kallscheuer N."/>
            <person name="Luecker S."/>
            <person name="Lage O.M."/>
            <person name="Pohl T."/>
            <person name="Merkel B.J."/>
            <person name="Hornburger P."/>
            <person name="Mueller R.-W."/>
            <person name="Bruemmer F."/>
            <person name="Labrenz M."/>
            <person name="Spormann A.M."/>
            <person name="Op Den Camp H."/>
            <person name="Overmann J."/>
            <person name="Amann R."/>
            <person name="Jetten M.S.M."/>
            <person name="Mascher T."/>
            <person name="Medema M.H."/>
            <person name="Devos D.P."/>
            <person name="Kaster A.-K."/>
            <person name="Ovreas L."/>
            <person name="Rohde M."/>
            <person name="Galperin M.Y."/>
            <person name="Jogler C."/>
        </authorList>
    </citation>
    <scope>NUCLEOTIDE SEQUENCE [LARGE SCALE GENOMIC DNA]</scope>
    <source>
        <strain evidence="11 12">Enr8</strain>
    </source>
</reference>
<comment type="caution">
    <text evidence="11">The sequence shown here is derived from an EMBL/GenBank/DDBJ whole genome shotgun (WGS) entry which is preliminary data.</text>
</comment>
<gene>
    <name evidence="11" type="primary">cynT_2</name>
    <name evidence="11" type="ORF">Enr8_21950</name>
</gene>
<comment type="catalytic activity">
    <reaction evidence="8 10">
        <text>hydrogencarbonate + H(+) = CO2 + H2O</text>
        <dbReference type="Rhea" id="RHEA:10748"/>
        <dbReference type="ChEBI" id="CHEBI:15377"/>
        <dbReference type="ChEBI" id="CHEBI:15378"/>
        <dbReference type="ChEBI" id="CHEBI:16526"/>
        <dbReference type="ChEBI" id="CHEBI:17544"/>
        <dbReference type="EC" id="4.2.1.1"/>
    </reaction>
</comment>
<protein>
    <recommendedName>
        <fullName evidence="3 10">Carbonic anhydrase</fullName>
        <ecNumber evidence="2 10">4.2.1.1</ecNumber>
    </recommendedName>
    <alternativeName>
        <fullName evidence="7 10">Carbonate dehydratase</fullName>
    </alternativeName>
</protein>
<evidence type="ECO:0000256" key="1">
    <source>
        <dbReference type="ARBA" id="ARBA00006217"/>
    </source>
</evidence>
<sequence>MQKLVQGIRQFQQTEYSRKESLFAELATGQAPPTMFITCSDSRVDPNLITGSDPGDLFVLRNAGNMIPYQDAASGEVATIEYAVQALNVQHIVVCGHSQCGAMKATLDPASCNSLPSVAEWLKNSKDVVQRTTRRHGEQSPERMLELVIQENVRMQLENLQSLEFVAAALAEGRLQLHGWTYDIGKGAVESLQPEPNEFVSVFDAGQYQVDESTAGLS</sequence>
<dbReference type="Proteomes" id="UP000318878">
    <property type="component" value="Unassembled WGS sequence"/>
</dbReference>
<dbReference type="GO" id="GO:0008270">
    <property type="term" value="F:zinc ion binding"/>
    <property type="evidence" value="ECO:0007669"/>
    <property type="project" value="UniProtKB-UniRule"/>
</dbReference>
<evidence type="ECO:0000313" key="12">
    <source>
        <dbReference type="Proteomes" id="UP000318878"/>
    </source>
</evidence>
<evidence type="ECO:0000256" key="8">
    <source>
        <dbReference type="ARBA" id="ARBA00048348"/>
    </source>
</evidence>
<dbReference type="EC" id="4.2.1.1" evidence="2 10"/>
<evidence type="ECO:0000256" key="7">
    <source>
        <dbReference type="ARBA" id="ARBA00031969"/>
    </source>
</evidence>
<evidence type="ECO:0000256" key="9">
    <source>
        <dbReference type="PIRSR" id="PIRSR601765-1"/>
    </source>
</evidence>
<dbReference type="PROSITE" id="PS00704">
    <property type="entry name" value="PROK_CO2_ANHYDRASE_1"/>
    <property type="match status" value="1"/>
</dbReference>
<dbReference type="PANTHER" id="PTHR11002:SF76">
    <property type="entry name" value="CARBONIC ANHYDRASE"/>
    <property type="match status" value="1"/>
</dbReference>
<evidence type="ECO:0000256" key="3">
    <source>
        <dbReference type="ARBA" id="ARBA00014628"/>
    </source>
</evidence>
<dbReference type="InterPro" id="IPR036874">
    <property type="entry name" value="Carbonic_anhydrase_sf"/>
</dbReference>
<evidence type="ECO:0000256" key="4">
    <source>
        <dbReference type="ARBA" id="ARBA00022723"/>
    </source>
</evidence>
<dbReference type="Gene3D" id="3.40.1050.10">
    <property type="entry name" value="Carbonic anhydrase"/>
    <property type="match status" value="1"/>
</dbReference>
<evidence type="ECO:0000256" key="10">
    <source>
        <dbReference type="RuleBase" id="RU003956"/>
    </source>
</evidence>
<dbReference type="CDD" id="cd00884">
    <property type="entry name" value="beta_CA_cladeB"/>
    <property type="match status" value="1"/>
</dbReference>
<comment type="cofactor">
    <cofactor evidence="9">
        <name>Zn(2+)</name>
        <dbReference type="ChEBI" id="CHEBI:29105"/>
    </cofactor>
    <text evidence="9">Binds 1 zinc ion per subunit.</text>
</comment>
<dbReference type="OrthoDB" id="9769739at2"/>
<dbReference type="InterPro" id="IPR001765">
    <property type="entry name" value="Carbonic_anhydrase"/>
</dbReference>
<keyword evidence="5 9" id="KW-0862">Zinc</keyword>
<evidence type="ECO:0000256" key="6">
    <source>
        <dbReference type="ARBA" id="ARBA00023239"/>
    </source>
</evidence>
<dbReference type="GO" id="GO:0004089">
    <property type="term" value="F:carbonate dehydratase activity"/>
    <property type="evidence" value="ECO:0007669"/>
    <property type="project" value="UniProtKB-UniRule"/>
</dbReference>
<dbReference type="InterPro" id="IPR015892">
    <property type="entry name" value="Carbonic_anhydrase_CS"/>
</dbReference>
<keyword evidence="12" id="KW-1185">Reference proteome</keyword>
<dbReference type="AlphaFoldDB" id="A0A5C5V925"/>
<keyword evidence="6 10" id="KW-0456">Lyase</keyword>
<keyword evidence="4 9" id="KW-0479">Metal-binding</keyword>
<feature type="binding site" evidence="9">
    <location>
        <position position="100"/>
    </location>
    <ligand>
        <name>Zn(2+)</name>
        <dbReference type="ChEBI" id="CHEBI:29105"/>
    </ligand>
</feature>
<dbReference type="Pfam" id="PF00484">
    <property type="entry name" value="Pro_CA"/>
    <property type="match status" value="1"/>
</dbReference>
<dbReference type="EMBL" id="SJPF01000002">
    <property type="protein sequence ID" value="TWT34781.1"/>
    <property type="molecule type" value="Genomic_DNA"/>
</dbReference>
<feature type="binding site" evidence="9">
    <location>
        <position position="41"/>
    </location>
    <ligand>
        <name>Zn(2+)</name>
        <dbReference type="ChEBI" id="CHEBI:29105"/>
    </ligand>
</feature>
<dbReference type="GO" id="GO:0015976">
    <property type="term" value="P:carbon utilization"/>
    <property type="evidence" value="ECO:0007669"/>
    <property type="project" value="InterPro"/>
</dbReference>
<evidence type="ECO:0000256" key="2">
    <source>
        <dbReference type="ARBA" id="ARBA00012925"/>
    </source>
</evidence>
<name>A0A5C5V925_9BACT</name>
<dbReference type="FunFam" id="3.40.1050.10:FF:000003">
    <property type="entry name" value="Carbonic anhydrase"/>
    <property type="match status" value="1"/>
</dbReference>
<accession>A0A5C5V925</accession>
<evidence type="ECO:0000256" key="5">
    <source>
        <dbReference type="ARBA" id="ARBA00022833"/>
    </source>
</evidence>
<dbReference type="SUPFAM" id="SSF53056">
    <property type="entry name" value="beta-carbonic anhydrase, cab"/>
    <property type="match status" value="1"/>
</dbReference>
<feature type="binding site" evidence="9">
    <location>
        <position position="97"/>
    </location>
    <ligand>
        <name>Zn(2+)</name>
        <dbReference type="ChEBI" id="CHEBI:29105"/>
    </ligand>
</feature>
<dbReference type="InterPro" id="IPR045066">
    <property type="entry name" value="Beta_CA_cladeB"/>
</dbReference>
<comment type="similarity">
    <text evidence="1 10">Belongs to the beta-class carbonic anhydrase family.</text>
</comment>
<dbReference type="SMART" id="SM00947">
    <property type="entry name" value="Pro_CA"/>
    <property type="match status" value="1"/>
</dbReference>
<dbReference type="RefSeq" id="WP_146431329.1">
    <property type="nucleotide sequence ID" value="NZ_SJPF01000002.1"/>
</dbReference>
<evidence type="ECO:0000313" key="11">
    <source>
        <dbReference type="EMBL" id="TWT34781.1"/>
    </source>
</evidence>
<feature type="binding site" evidence="9">
    <location>
        <position position="39"/>
    </location>
    <ligand>
        <name>Zn(2+)</name>
        <dbReference type="ChEBI" id="CHEBI:29105"/>
    </ligand>
</feature>